<dbReference type="Gene3D" id="3.30.70.2880">
    <property type="match status" value="1"/>
</dbReference>
<evidence type="ECO:0000259" key="1">
    <source>
        <dbReference type="Pfam" id="PF18551"/>
    </source>
</evidence>
<name>A0A1G5SGA6_9PROT</name>
<gene>
    <name evidence="2" type="ORF">NSMM_400059</name>
</gene>
<dbReference type="AlphaFoldDB" id="A0A1G5SGA6"/>
<organism evidence="2 3">
    <name type="scientific">Nitrosomonas mobilis</name>
    <dbReference type="NCBI Taxonomy" id="51642"/>
    <lineage>
        <taxon>Bacteria</taxon>
        <taxon>Pseudomonadati</taxon>
        <taxon>Pseudomonadota</taxon>
        <taxon>Betaproteobacteria</taxon>
        <taxon>Nitrosomonadales</taxon>
        <taxon>Nitrosomonadaceae</taxon>
        <taxon>Nitrosomonas</taxon>
    </lineage>
</organism>
<dbReference type="RefSeq" id="WP_143001887.1">
    <property type="nucleotide sequence ID" value="NZ_FMWO01000048.1"/>
</dbReference>
<dbReference type="InterPro" id="IPR040572">
    <property type="entry name" value="TackOD1"/>
</dbReference>
<feature type="domain" description="Thaumarchaeal output" evidence="1">
    <location>
        <begin position="133"/>
        <end position="310"/>
    </location>
</feature>
<accession>A0A1G5SGA6</accession>
<sequence length="476" mass="54526">MSIIRPSTSIREPESAFPRIVCLVVSQFSLPSDYTDWEIDYYLRFEDWIPDKSGHVIFVIANKDPSAVVPLLQQIRRHPDFCTALCYVTGSVNPEIEQLADGGLPEAAILRERFGHFQELLTSFNESETAILPTGRLIKYLWLRPHFVVKPCHAWQSSRYWFYPLLNALNPDDDAFDWLRALVNQRVIESVDLIDRQRECPHCRSSHLSFIDVCPNCGSLDIAQQASLHCFTCGHVDVQDNFLQGGALVCPKCLTQLRHIGSDFDRPIENHGCHACHHVFVESDVQVRCMHCGKSSQPTDLVEHKIQSLRLSDRGRIIAVRGDTFDIAASFDQLQFIPGELFKHDLDWLLILARRYSMINFSLFGIYFPQLPELAEKIGHVRLMQLLEVFAQRLRSMLRTPDLSTRTAENMLWLLLPQTDEKGLRGFHARIKASLGDIMKDSDHQLDYQLIGINSAQINEQEDAQLLMARLYAEVK</sequence>
<protein>
    <recommendedName>
        <fullName evidence="1">Thaumarchaeal output domain-containing protein</fullName>
    </recommendedName>
</protein>
<keyword evidence="3" id="KW-1185">Reference proteome</keyword>
<dbReference type="Pfam" id="PF18551">
    <property type="entry name" value="TackOD1"/>
    <property type="match status" value="1"/>
</dbReference>
<evidence type="ECO:0000313" key="3">
    <source>
        <dbReference type="Proteomes" id="UP000198729"/>
    </source>
</evidence>
<dbReference type="InterPro" id="IPR029787">
    <property type="entry name" value="Nucleotide_cyclase"/>
</dbReference>
<dbReference type="EMBL" id="FMWO01000048">
    <property type="protein sequence ID" value="SCZ85581.1"/>
    <property type="molecule type" value="Genomic_DNA"/>
</dbReference>
<dbReference type="Proteomes" id="UP000198729">
    <property type="component" value="Unassembled WGS sequence"/>
</dbReference>
<dbReference type="OrthoDB" id="8432393at2"/>
<proteinExistence type="predicted"/>
<dbReference type="InterPro" id="IPR038367">
    <property type="entry name" value="PelD_GGDEF_sf"/>
</dbReference>
<dbReference type="STRING" id="51642.NSMM_400059"/>
<reference evidence="2 3" key="1">
    <citation type="submission" date="2016-10" db="EMBL/GenBank/DDBJ databases">
        <authorList>
            <person name="de Groot N.N."/>
        </authorList>
    </citation>
    <scope>NUCLEOTIDE SEQUENCE [LARGE SCALE GENOMIC DNA]</scope>
    <source>
        <strain evidence="2">1</strain>
    </source>
</reference>
<evidence type="ECO:0000313" key="2">
    <source>
        <dbReference type="EMBL" id="SCZ85581.1"/>
    </source>
</evidence>
<dbReference type="SUPFAM" id="SSF55073">
    <property type="entry name" value="Nucleotide cyclase"/>
    <property type="match status" value="1"/>
</dbReference>